<dbReference type="GeneTree" id="ENSGT00390000018446"/>
<dbReference type="STRING" id="37003.ENSKMAP00000005106"/>
<dbReference type="Proteomes" id="UP000264800">
    <property type="component" value="Unplaced"/>
</dbReference>
<reference evidence="1" key="2">
    <citation type="submission" date="2025-09" db="UniProtKB">
        <authorList>
            <consortium name="Ensembl"/>
        </authorList>
    </citation>
    <scope>IDENTIFICATION</scope>
</reference>
<dbReference type="PANTHER" id="PTHR15430">
    <property type="entry name" value="GLOMULIN"/>
    <property type="match status" value="1"/>
</dbReference>
<dbReference type="GO" id="GO:0005737">
    <property type="term" value="C:cytoplasm"/>
    <property type="evidence" value="ECO:0007669"/>
    <property type="project" value="TreeGrafter"/>
</dbReference>
<dbReference type="Ensembl" id="ENSKMAT00000005196.1">
    <property type="protein sequence ID" value="ENSKMAP00000005106.1"/>
    <property type="gene ID" value="ENSKMAG00000003848.1"/>
</dbReference>
<accession>A0A3Q2ZN64</accession>
<organism evidence="1 2">
    <name type="scientific">Kryptolebias marmoratus</name>
    <name type="common">Mangrove killifish</name>
    <name type="synonym">Rivulus marmoratus</name>
    <dbReference type="NCBI Taxonomy" id="37003"/>
    <lineage>
        <taxon>Eukaryota</taxon>
        <taxon>Metazoa</taxon>
        <taxon>Chordata</taxon>
        <taxon>Craniata</taxon>
        <taxon>Vertebrata</taxon>
        <taxon>Euteleostomi</taxon>
        <taxon>Actinopterygii</taxon>
        <taxon>Neopterygii</taxon>
        <taxon>Teleostei</taxon>
        <taxon>Neoteleostei</taxon>
        <taxon>Acanthomorphata</taxon>
        <taxon>Ovalentaria</taxon>
        <taxon>Atherinomorphae</taxon>
        <taxon>Cyprinodontiformes</taxon>
        <taxon>Rivulidae</taxon>
        <taxon>Kryptolebias</taxon>
    </lineage>
</organism>
<dbReference type="PANTHER" id="PTHR15430:SF1">
    <property type="entry name" value="GLOMULIN"/>
    <property type="match status" value="1"/>
</dbReference>
<protein>
    <submittedName>
        <fullName evidence="1">Glomulin, FKBP associated protein b</fullName>
    </submittedName>
</protein>
<evidence type="ECO:0000313" key="1">
    <source>
        <dbReference type="Ensembl" id="ENSKMAP00000005106.1"/>
    </source>
</evidence>
<dbReference type="OMA" id="LAMYYHA"/>
<sequence>SNINQLDAREEDLKLEDYQQFSNMGAACLDEGDGEQLLTFLQNEKNQGIVKSMGCGLLAHLIKEVAQNKRSQDHCQAAITQLTKVETLFRSFLEVTEDIDPGAISETILNMYFLEVLLQMDERKGSCVGLALSAIQKQLSRLPVPYTQQQDEADEHSLHRCCSALAAFVQPFVEEVKKKDENSITTAEEEELKTELLKFCMRSLREPLLEAELNQDRKSALWLFAADIIDILLAIKESLSGLLFSTFLRKGILMDGNLSKESTACLAYLLFVQLIGIDSFPAVFSPVFILQCNMEHINQLLSCKKESHLLKGLALFSKSLEKVDNDNLPVGLLDLKSFYNAPQVKHTRLRLRVFQLLINKLDAEAKHKFFRCMLKTSNHAGVESYIVKNIRNQIQLSMKPGNANKWFLGVKLLPLVGLVLHLPQAAETDLLSNMDKVMESLNLLRFLLFQDKELRNNVNMWGELCSIKDLYLKTLRVCISMSRAYYSAELKALKEDQKLKAKESKDAARPIRLIKPITMKHESMSSMSPELQYQVWLQSALVTFDLMESLVVRIEEITEEKLAKLN</sequence>
<name>A0A3Q2ZN64_KRYMA</name>
<proteinExistence type="predicted"/>
<dbReference type="GO" id="GO:0055105">
    <property type="term" value="F:ubiquitin-protein transferase inhibitor activity"/>
    <property type="evidence" value="ECO:0007669"/>
    <property type="project" value="TreeGrafter"/>
</dbReference>
<dbReference type="Pfam" id="PF08568">
    <property type="entry name" value="Kinetochor_Ybp2"/>
    <property type="match status" value="1"/>
</dbReference>
<evidence type="ECO:0000313" key="2">
    <source>
        <dbReference type="Proteomes" id="UP000264800"/>
    </source>
</evidence>
<dbReference type="InterPro" id="IPR013877">
    <property type="entry name" value="YAP-bd/ALF4/Glomulin"/>
</dbReference>
<reference evidence="1" key="1">
    <citation type="submission" date="2025-08" db="UniProtKB">
        <authorList>
            <consortium name="Ensembl"/>
        </authorList>
    </citation>
    <scope>IDENTIFICATION</scope>
</reference>
<keyword evidence="2" id="KW-1185">Reference proteome</keyword>
<dbReference type="AlphaFoldDB" id="A0A3Q2ZN64"/>
<dbReference type="InterPro" id="IPR019516">
    <property type="entry name" value="Glomulin/ALF4"/>
</dbReference>